<organism evidence="2">
    <name type="scientific">bioreactor metagenome</name>
    <dbReference type="NCBI Taxonomy" id="1076179"/>
    <lineage>
        <taxon>unclassified sequences</taxon>
        <taxon>metagenomes</taxon>
        <taxon>ecological metagenomes</taxon>
    </lineage>
</organism>
<name>A0A645IW71_9ZZZZ</name>
<feature type="region of interest" description="Disordered" evidence="1">
    <location>
        <begin position="31"/>
        <end position="50"/>
    </location>
</feature>
<reference evidence="2" key="1">
    <citation type="submission" date="2019-08" db="EMBL/GenBank/DDBJ databases">
        <authorList>
            <person name="Kucharzyk K."/>
            <person name="Murdoch R.W."/>
            <person name="Higgins S."/>
            <person name="Loffler F."/>
        </authorList>
    </citation>
    <scope>NUCLEOTIDE SEQUENCE</scope>
</reference>
<gene>
    <name evidence="2" type="ORF">SDC9_199078</name>
</gene>
<comment type="caution">
    <text evidence="2">The sequence shown here is derived from an EMBL/GenBank/DDBJ whole genome shotgun (WGS) entry which is preliminary data.</text>
</comment>
<proteinExistence type="predicted"/>
<evidence type="ECO:0000313" key="2">
    <source>
        <dbReference type="EMBL" id="MPN51433.1"/>
    </source>
</evidence>
<dbReference type="EMBL" id="VSSQ01116552">
    <property type="protein sequence ID" value="MPN51433.1"/>
    <property type="molecule type" value="Genomic_DNA"/>
</dbReference>
<protein>
    <submittedName>
        <fullName evidence="2">Uncharacterized protein</fullName>
    </submittedName>
</protein>
<evidence type="ECO:0000256" key="1">
    <source>
        <dbReference type="SAM" id="MobiDB-lite"/>
    </source>
</evidence>
<dbReference type="AlphaFoldDB" id="A0A645IW71"/>
<feature type="region of interest" description="Disordered" evidence="1">
    <location>
        <begin position="56"/>
        <end position="86"/>
    </location>
</feature>
<accession>A0A645IW71</accession>
<sequence length="86" mass="9573">MVGPGYQDQGCCACNIEYQAEAVEQGILADRNHHGSYDHEDEGETAGKRLPAEVFFKDGDKKGQHRKGVDQDADSQKETIRDAYFP</sequence>